<evidence type="ECO:0000313" key="1">
    <source>
        <dbReference type="EMBL" id="MEM0576383.1"/>
    </source>
</evidence>
<accession>A0ABU9NM45</accession>
<dbReference type="Proteomes" id="UP001468798">
    <property type="component" value="Unassembled WGS sequence"/>
</dbReference>
<gene>
    <name evidence="1" type="ORF">WFZ86_07715</name>
</gene>
<comment type="caution">
    <text evidence="1">The sequence shown here is derived from an EMBL/GenBank/DDBJ whole genome shotgun (WGS) entry which is preliminary data.</text>
</comment>
<organism evidence="1 2">
    <name type="scientific">Flavobacterium polysaccharolyticum</name>
    <dbReference type="NCBI Taxonomy" id="3133148"/>
    <lineage>
        <taxon>Bacteria</taxon>
        <taxon>Pseudomonadati</taxon>
        <taxon>Bacteroidota</taxon>
        <taxon>Flavobacteriia</taxon>
        <taxon>Flavobacteriales</taxon>
        <taxon>Flavobacteriaceae</taxon>
        <taxon>Flavobacterium</taxon>
    </lineage>
</organism>
<dbReference type="RefSeq" id="WP_201296271.1">
    <property type="nucleotide sequence ID" value="NZ_JBCGDP010000006.1"/>
</dbReference>
<sequence length="51" mass="6281">MKKTHLPSKICVVCNRPFDWRKKWEKVWDEVKYCSEKCRRNKKESFGSEMT</sequence>
<protein>
    <submittedName>
        <fullName evidence="1">DUF2256 domain-containing protein</fullName>
    </submittedName>
</protein>
<keyword evidence="2" id="KW-1185">Reference proteome</keyword>
<dbReference type="InterPro" id="IPR017136">
    <property type="entry name" value="UCP037205"/>
</dbReference>
<dbReference type="PANTHER" id="PTHR37463:SF1">
    <property type="entry name" value="DUF2256 DOMAIN-CONTAINING PROTEIN"/>
    <property type="match status" value="1"/>
</dbReference>
<name>A0ABU9NM45_9FLAO</name>
<dbReference type="EMBL" id="JBCGDP010000006">
    <property type="protein sequence ID" value="MEM0576383.1"/>
    <property type="molecule type" value="Genomic_DNA"/>
</dbReference>
<dbReference type="PANTHER" id="PTHR37463">
    <property type="entry name" value="GSL3115 PROTEIN"/>
    <property type="match status" value="1"/>
</dbReference>
<proteinExistence type="predicted"/>
<dbReference type="Pfam" id="PF10013">
    <property type="entry name" value="DUF2256"/>
    <property type="match status" value="1"/>
</dbReference>
<dbReference type="PIRSF" id="PIRSF037205">
    <property type="entry name" value="UCP037205"/>
    <property type="match status" value="1"/>
</dbReference>
<reference evidence="1 2" key="1">
    <citation type="submission" date="2024-03" db="EMBL/GenBank/DDBJ databases">
        <title>Two novel species of the genus Flavobacterium exhibiting potentially degradation of complex polysaccharides.</title>
        <authorList>
            <person name="Lian X."/>
        </authorList>
    </citation>
    <scope>NUCLEOTIDE SEQUENCE [LARGE SCALE GENOMIC DNA]</scope>
    <source>
        <strain evidence="1 2">N6</strain>
    </source>
</reference>
<evidence type="ECO:0000313" key="2">
    <source>
        <dbReference type="Proteomes" id="UP001468798"/>
    </source>
</evidence>